<dbReference type="InterPro" id="IPR019914">
    <property type="entry name" value="Pyrimidine_monooxygenase_RutA"/>
</dbReference>
<dbReference type="NCBIfam" id="TIGR03612">
    <property type="entry name" value="RutA"/>
    <property type="match status" value="1"/>
</dbReference>
<evidence type="ECO:0000313" key="7">
    <source>
        <dbReference type="EMBL" id="UWP80389.1"/>
    </source>
</evidence>
<evidence type="ECO:0000259" key="6">
    <source>
        <dbReference type="Pfam" id="PF00296"/>
    </source>
</evidence>
<dbReference type="PANTHER" id="PTHR42847">
    <property type="entry name" value="ALKANESULFONATE MONOOXYGENASE"/>
    <property type="match status" value="1"/>
</dbReference>
<dbReference type="SUPFAM" id="SSF51679">
    <property type="entry name" value="Bacterial luciferase-like"/>
    <property type="match status" value="1"/>
</dbReference>
<dbReference type="InterPro" id="IPR036661">
    <property type="entry name" value="Luciferase-like_sf"/>
</dbReference>
<keyword evidence="5" id="KW-0503">Monooxygenase</keyword>
<sequence length="358" mass="39240">MDIGVFLPIANNGWFVSKTAPQYKPTFELNRRIVESAERHGLDFALSMVKLRGFGGETEFWDYALESFTLMAGLAAATERIKLFASTPVLALSPALAARMAVTIDSIAPGRFGINIVSGWQKAEYQQLDVWPGDEHYGRRYDYASEYVTILRELLETGRSSFQGDFFHFDDCQLQPLPSAPIPLVGAGQSRRGIEFCAQHGDFNFVNINGVNQPTSFAPLAERVTAAGVEAQRDIGVYVLVAIIAAETDEEAWARWRHIQGGVDVKALEGIGSQMSLDTVHRNQDTSSVKRALEVVEDTSSSVCGLLIGSYQSVASMLDEVAAVEGTAGIMVVFDDFLDGLDTFGKHIQPLMTCRADR</sequence>
<dbReference type="Gene3D" id="3.20.20.30">
    <property type="entry name" value="Luciferase-like domain"/>
    <property type="match status" value="1"/>
</dbReference>
<dbReference type="EMBL" id="CP073720">
    <property type="protein sequence ID" value="UWP80389.1"/>
    <property type="molecule type" value="Genomic_DNA"/>
</dbReference>
<protein>
    <submittedName>
        <fullName evidence="7">Pyrimidine utilization protein A</fullName>
        <ecNumber evidence="7">1.14.99.46</ecNumber>
    </submittedName>
</protein>
<keyword evidence="1" id="KW-0285">Flavoprotein</keyword>
<keyword evidence="2" id="KW-0288">FMN</keyword>
<keyword evidence="3" id="KW-0521">NADP</keyword>
<dbReference type="Proteomes" id="UP001059617">
    <property type="component" value="Chromosome"/>
</dbReference>
<name>A0ABY5VTH9_9ACTN</name>
<dbReference type="RefSeq" id="WP_259858149.1">
    <property type="nucleotide sequence ID" value="NZ_BAAAST010000009.1"/>
</dbReference>
<reference evidence="7" key="2">
    <citation type="submission" date="2022-09" db="EMBL/GenBank/DDBJ databases">
        <title>Biosynthetic gene clusters of Dactylosporangioum fulvum.</title>
        <authorList>
            <person name="Caradec T."/>
        </authorList>
    </citation>
    <scope>NUCLEOTIDE SEQUENCE</scope>
    <source>
        <strain evidence="7">NRRL B-16292</strain>
    </source>
</reference>
<dbReference type="InterPro" id="IPR050172">
    <property type="entry name" value="SsuD_RutA_monooxygenase"/>
</dbReference>
<evidence type="ECO:0000256" key="4">
    <source>
        <dbReference type="ARBA" id="ARBA00023002"/>
    </source>
</evidence>
<proteinExistence type="predicted"/>
<gene>
    <name evidence="7" type="primary">rutA</name>
    <name evidence="7" type="ORF">Dfulv_35240</name>
</gene>
<keyword evidence="8" id="KW-1185">Reference proteome</keyword>
<dbReference type="PANTHER" id="PTHR42847:SF4">
    <property type="entry name" value="ALKANESULFONATE MONOOXYGENASE-RELATED"/>
    <property type="match status" value="1"/>
</dbReference>
<evidence type="ECO:0000313" key="8">
    <source>
        <dbReference type="Proteomes" id="UP001059617"/>
    </source>
</evidence>
<organism evidence="7 8">
    <name type="scientific">Dactylosporangium fulvum</name>
    <dbReference type="NCBI Taxonomy" id="53359"/>
    <lineage>
        <taxon>Bacteria</taxon>
        <taxon>Bacillati</taxon>
        <taxon>Actinomycetota</taxon>
        <taxon>Actinomycetes</taxon>
        <taxon>Micromonosporales</taxon>
        <taxon>Micromonosporaceae</taxon>
        <taxon>Dactylosporangium</taxon>
    </lineage>
</organism>
<keyword evidence="4 7" id="KW-0560">Oxidoreductase</keyword>
<evidence type="ECO:0000256" key="2">
    <source>
        <dbReference type="ARBA" id="ARBA00022643"/>
    </source>
</evidence>
<dbReference type="EC" id="1.14.99.46" evidence="7"/>
<dbReference type="Pfam" id="PF00296">
    <property type="entry name" value="Bac_luciferase"/>
    <property type="match status" value="1"/>
</dbReference>
<feature type="domain" description="Luciferase-like" evidence="6">
    <location>
        <begin position="1"/>
        <end position="322"/>
    </location>
</feature>
<evidence type="ECO:0000256" key="1">
    <source>
        <dbReference type="ARBA" id="ARBA00022630"/>
    </source>
</evidence>
<evidence type="ECO:0000256" key="3">
    <source>
        <dbReference type="ARBA" id="ARBA00022857"/>
    </source>
</evidence>
<dbReference type="InterPro" id="IPR011251">
    <property type="entry name" value="Luciferase-like_dom"/>
</dbReference>
<dbReference type="CDD" id="cd01094">
    <property type="entry name" value="Alkanesulfonate_monoxygenase"/>
    <property type="match status" value="1"/>
</dbReference>
<accession>A0ABY5VTH9</accession>
<reference evidence="7" key="1">
    <citation type="submission" date="2021-04" db="EMBL/GenBank/DDBJ databases">
        <authorList>
            <person name="Hartkoorn R.C."/>
            <person name="Beaudoing E."/>
            <person name="Hot D."/>
        </authorList>
    </citation>
    <scope>NUCLEOTIDE SEQUENCE</scope>
    <source>
        <strain evidence="7">NRRL B-16292</strain>
    </source>
</reference>
<evidence type="ECO:0000256" key="5">
    <source>
        <dbReference type="ARBA" id="ARBA00023033"/>
    </source>
</evidence>
<dbReference type="GO" id="GO:0052614">
    <property type="term" value="F:uracil oxygenase activity"/>
    <property type="evidence" value="ECO:0007669"/>
    <property type="project" value="UniProtKB-EC"/>
</dbReference>